<dbReference type="EMBL" id="JPJI01000023">
    <property type="protein sequence ID" value="KEZ94256.1"/>
    <property type="molecule type" value="Genomic_DNA"/>
</dbReference>
<reference evidence="3 4" key="1">
    <citation type="submission" date="2014-07" db="EMBL/GenBank/DDBJ databases">
        <title>Draft genome sequence of Nonlabens ulvanivorans, an ulvan degrading bacterium.</title>
        <authorList>
            <person name="Kopel M."/>
            <person name="Helbert W."/>
            <person name="Henrissat B."/>
            <person name="Doniger T."/>
            <person name="Banin E."/>
        </authorList>
    </citation>
    <scope>NUCLEOTIDE SEQUENCE [LARGE SCALE GENOMIC DNA]</scope>
    <source>
        <strain evidence="3 4">PLR</strain>
    </source>
</reference>
<gene>
    <name evidence="3" type="ORF">IL45_03650</name>
</gene>
<proteinExistence type="predicted"/>
<evidence type="ECO:0000313" key="3">
    <source>
        <dbReference type="EMBL" id="KEZ94256.1"/>
    </source>
</evidence>
<dbReference type="InterPro" id="IPR026341">
    <property type="entry name" value="T9SS_type_B"/>
</dbReference>
<keyword evidence="1" id="KW-0732">Signal</keyword>
<dbReference type="Pfam" id="PF13585">
    <property type="entry name" value="CHU_C"/>
    <property type="match status" value="1"/>
</dbReference>
<dbReference type="NCBIfam" id="TIGR04131">
    <property type="entry name" value="Bac_Flav_CTERM"/>
    <property type="match status" value="1"/>
</dbReference>
<accession>A0A084JZ72</accession>
<dbReference type="RefSeq" id="WP_036580405.1">
    <property type="nucleotide sequence ID" value="NZ_JPJI01000023.1"/>
</dbReference>
<comment type="caution">
    <text evidence="3">The sequence shown here is derived from an EMBL/GenBank/DDBJ whole genome shotgun (WGS) entry which is preliminary data.</text>
</comment>
<name>A0A084JZ72_NONUL</name>
<dbReference type="Proteomes" id="UP000028531">
    <property type="component" value="Unassembled WGS sequence"/>
</dbReference>
<dbReference type="PROSITE" id="PS50835">
    <property type="entry name" value="IG_LIKE"/>
    <property type="match status" value="1"/>
</dbReference>
<evidence type="ECO:0000259" key="2">
    <source>
        <dbReference type="PROSITE" id="PS50835"/>
    </source>
</evidence>
<feature type="domain" description="Ig-like" evidence="2">
    <location>
        <begin position="600"/>
        <end position="683"/>
    </location>
</feature>
<feature type="chain" id="PRO_5001777737" evidence="1">
    <location>
        <begin position="21"/>
        <end position="871"/>
    </location>
</feature>
<evidence type="ECO:0000313" key="4">
    <source>
        <dbReference type="Proteomes" id="UP000028531"/>
    </source>
</evidence>
<sequence length="871" mass="92386">MKKQLILSLLCLFIFAFAKAQSVNTSYLCLANGDIVLADLGNCSSTVVASYSSSFFDIAQGDTDDTLYGIRNDELFLINVSNGAVTSLGILNVVGFTGNFRVDSLVKEGPGTLLGVHTNSPGGLFRFDIASMTATYIGDTGFPSAGDLTYFNGNLYLSADGNDLALIDVVNPSNSSLVGTIPGVSGFNNVFGVVTIITANPCAINPTFELVATGGNDTRFIDINTAQTTANCPNLVSSDIFGAAEVASDVICSISLDIEDSNGNTDPEYCQNANTILNTTANPLTPLGVYSYEWRIQGQAGVVGTSAILPINISATTTYECTITDSGRVAPDNIATSSITVTVNPIPSWNPIANVIAHDNYTLPSITGTNIPANAAFYDNPAHTGTPWNAGDVVDPSLFTTNPATIFVYGIDANGCELIEQFDIEFVDAQVTITPGGIQDVCDGDMVTLTATTVPATPYGNYSFNWSDTQGTSYPNTSSITVTVNVATTVSVTVNDSGVENGTDMGFDMTDFNVLPVIDIDDLVDQNVTGSFTFPAITGTGLTGAEAYYTQPNGNGIMYNPGDVVTAADFAVLPIALYIYDDNGSCSDEESFILGIMDPPMLSLTISATGNDFCAGESTTLTATVSPATAQGSYNYEWREQGATTVLSTAMSLTVMPAVTTVYECTVTDTGLTTNNSTTETLTINVIPVPELNPIGSQIATGSYTFPSIGGNNLSGNQLFYTQPNGLGSSYATGDVIDITDFITYPVTLYAYDINASGCDDEISFELTINLVVVIPEPEEPLFVIPDYMTPNNDGYHDFWRIDINSADVTVTGIYIFDRYGKLLKQLAPDGIGWDATYNGNPLPSSTYWYQLKYEVNGVPTETTGFFAVKR</sequence>
<dbReference type="AlphaFoldDB" id="A0A084JZ72"/>
<dbReference type="InterPro" id="IPR007110">
    <property type="entry name" value="Ig-like_dom"/>
</dbReference>
<protein>
    <submittedName>
        <fullName evidence="3">Amino acid ABC transporter substrate-binding protein</fullName>
    </submittedName>
</protein>
<feature type="signal peptide" evidence="1">
    <location>
        <begin position="1"/>
        <end position="20"/>
    </location>
</feature>
<organism evidence="3 4">
    <name type="scientific">Nonlabens ulvanivorans</name>
    <name type="common">Persicivirga ulvanivorans</name>
    <dbReference type="NCBI Taxonomy" id="906888"/>
    <lineage>
        <taxon>Bacteria</taxon>
        <taxon>Pseudomonadati</taxon>
        <taxon>Bacteroidota</taxon>
        <taxon>Flavobacteriia</taxon>
        <taxon>Flavobacteriales</taxon>
        <taxon>Flavobacteriaceae</taxon>
        <taxon>Nonlabens</taxon>
    </lineage>
</organism>
<dbReference type="OrthoDB" id="2582440at2"/>
<evidence type="ECO:0000256" key="1">
    <source>
        <dbReference type="SAM" id="SignalP"/>
    </source>
</evidence>